<evidence type="ECO:0000313" key="1">
    <source>
        <dbReference type="EMBL" id="PKI32561.1"/>
    </source>
</evidence>
<dbReference type="Proteomes" id="UP000233551">
    <property type="component" value="Unassembled WGS sequence"/>
</dbReference>
<gene>
    <name evidence="1" type="ORF">CRG98_047059</name>
</gene>
<accession>A0A2I0HLM6</accession>
<name>A0A2I0HLM6_PUNGR</name>
<organism evidence="1 2">
    <name type="scientific">Punica granatum</name>
    <name type="common">Pomegranate</name>
    <dbReference type="NCBI Taxonomy" id="22663"/>
    <lineage>
        <taxon>Eukaryota</taxon>
        <taxon>Viridiplantae</taxon>
        <taxon>Streptophyta</taxon>
        <taxon>Embryophyta</taxon>
        <taxon>Tracheophyta</taxon>
        <taxon>Spermatophyta</taxon>
        <taxon>Magnoliopsida</taxon>
        <taxon>eudicotyledons</taxon>
        <taxon>Gunneridae</taxon>
        <taxon>Pentapetalae</taxon>
        <taxon>rosids</taxon>
        <taxon>malvids</taxon>
        <taxon>Myrtales</taxon>
        <taxon>Lythraceae</taxon>
        <taxon>Punica</taxon>
    </lineage>
</organism>
<dbReference type="EMBL" id="PGOL01007519">
    <property type="protein sequence ID" value="PKI32561.1"/>
    <property type="molecule type" value="Genomic_DNA"/>
</dbReference>
<reference evidence="1 2" key="1">
    <citation type="submission" date="2017-11" db="EMBL/GenBank/DDBJ databases">
        <title>De-novo sequencing of pomegranate (Punica granatum L.) genome.</title>
        <authorList>
            <person name="Akparov Z."/>
            <person name="Amiraslanov A."/>
            <person name="Hajiyeva S."/>
            <person name="Abbasov M."/>
            <person name="Kaur K."/>
            <person name="Hamwieh A."/>
            <person name="Solovyev V."/>
            <person name="Salamov A."/>
            <person name="Braich B."/>
            <person name="Kosarev P."/>
            <person name="Mahmoud A."/>
            <person name="Hajiyev E."/>
            <person name="Babayeva S."/>
            <person name="Izzatullayeva V."/>
            <person name="Mammadov A."/>
            <person name="Mammadov A."/>
            <person name="Sharifova S."/>
            <person name="Ojaghi J."/>
            <person name="Eynullazada K."/>
            <person name="Bayramov B."/>
            <person name="Abdulazimova A."/>
            <person name="Shahmuradov I."/>
        </authorList>
    </citation>
    <scope>NUCLEOTIDE SEQUENCE [LARGE SCALE GENOMIC DNA]</scope>
    <source>
        <strain evidence="2">cv. AG2017</strain>
        <tissue evidence="1">Leaf</tissue>
    </source>
</reference>
<dbReference type="AlphaFoldDB" id="A0A2I0HLM6"/>
<protein>
    <submittedName>
        <fullName evidence="1">Uncharacterized protein</fullName>
    </submittedName>
</protein>
<evidence type="ECO:0000313" key="2">
    <source>
        <dbReference type="Proteomes" id="UP000233551"/>
    </source>
</evidence>
<sequence length="124" mass="13965">MTSAHKYEGTYEEVQFHHYCFLLCLFQNLIPRLCNLPSRGATSAFILLKASSLRWIDRLSQAGRAHAGLRCWRPRFQPRLLTSSFASQGQPGGGILTLQENEHEHDCIAATDDHGPDIGPHLHE</sequence>
<comment type="caution">
    <text evidence="1">The sequence shown here is derived from an EMBL/GenBank/DDBJ whole genome shotgun (WGS) entry which is preliminary data.</text>
</comment>
<keyword evidence="2" id="KW-1185">Reference proteome</keyword>
<proteinExistence type="predicted"/>